<dbReference type="InterPro" id="IPR027417">
    <property type="entry name" value="P-loop_NTPase"/>
</dbReference>
<evidence type="ECO:0000313" key="5">
    <source>
        <dbReference type="EMBL" id="HHK69239.1"/>
    </source>
</evidence>
<name>A0A7C5LE04_CALS0</name>
<organism evidence="5">
    <name type="scientific">Caldiarchaeum subterraneum</name>
    <dbReference type="NCBI Taxonomy" id="311458"/>
    <lineage>
        <taxon>Archaea</taxon>
        <taxon>Nitrososphaerota</taxon>
        <taxon>Candidatus Caldarchaeales</taxon>
        <taxon>Candidatus Caldarchaeaceae</taxon>
        <taxon>Candidatus Caldarchaeum</taxon>
    </lineage>
</organism>
<dbReference type="NCBIfam" id="NF010248">
    <property type="entry name" value="PRK13695.1"/>
    <property type="match status" value="1"/>
</dbReference>
<dbReference type="EC" id="3.6.1.15" evidence="4"/>
<accession>A0A7C5LE04</accession>
<feature type="binding site" evidence="4">
    <location>
        <begin position="11"/>
        <end position="18"/>
    </location>
    <ligand>
        <name>ATP</name>
        <dbReference type="ChEBI" id="CHEBI:30616"/>
    </ligand>
</feature>
<dbReference type="HAMAP" id="MF_00796">
    <property type="entry name" value="NTPase_1"/>
    <property type="match status" value="1"/>
</dbReference>
<keyword evidence="1 4" id="KW-0547">Nucleotide-binding</keyword>
<dbReference type="Gene3D" id="3.40.50.300">
    <property type="entry name" value="P-loop containing nucleotide triphosphate hydrolases"/>
    <property type="match status" value="1"/>
</dbReference>
<comment type="similarity">
    <text evidence="4">Belongs to the THEP1 NTPase family.</text>
</comment>
<dbReference type="CDD" id="cd19482">
    <property type="entry name" value="RecA-like_Thep1"/>
    <property type="match status" value="1"/>
</dbReference>
<protein>
    <recommendedName>
        <fullName evidence="4">Nucleoside-triphosphatase ENM11_08890</fullName>
        <shortName evidence="4">NTPase</shortName>
        <ecNumber evidence="4">3.6.1.15</ecNumber>
    </recommendedName>
    <alternativeName>
        <fullName evidence="4">Nucleoside triphosphate phosphohydrolase</fullName>
    </alternativeName>
</protein>
<evidence type="ECO:0000256" key="4">
    <source>
        <dbReference type="HAMAP-Rule" id="MF_00796"/>
    </source>
</evidence>
<evidence type="ECO:0000256" key="3">
    <source>
        <dbReference type="ARBA" id="ARBA00022840"/>
    </source>
</evidence>
<dbReference type="Pfam" id="PF03266">
    <property type="entry name" value="NTPase_1"/>
    <property type="match status" value="1"/>
</dbReference>
<comment type="function">
    <text evidence="4">Has nucleotide phosphatase activity towards ATP, GTP, CTP, TTP and UTP. May hydrolyze nucleoside diphosphates with lower efficiency.</text>
</comment>
<dbReference type="PANTHER" id="PTHR43146:SF1">
    <property type="entry name" value="CANCER-RELATED NUCLEOSIDE-TRIPHOSPHATASE"/>
    <property type="match status" value="1"/>
</dbReference>
<dbReference type="GO" id="GO:0017111">
    <property type="term" value="F:ribonucleoside triphosphate phosphatase activity"/>
    <property type="evidence" value="ECO:0007669"/>
    <property type="project" value="UniProtKB-UniRule"/>
</dbReference>
<comment type="catalytic activity">
    <reaction evidence="4">
        <text>a ribonucleoside 5'-triphosphate + H2O = a ribonucleoside 5'-diphosphate + phosphate + H(+)</text>
        <dbReference type="Rhea" id="RHEA:23680"/>
        <dbReference type="ChEBI" id="CHEBI:15377"/>
        <dbReference type="ChEBI" id="CHEBI:15378"/>
        <dbReference type="ChEBI" id="CHEBI:43474"/>
        <dbReference type="ChEBI" id="CHEBI:57930"/>
        <dbReference type="ChEBI" id="CHEBI:61557"/>
        <dbReference type="EC" id="3.6.1.15"/>
    </reaction>
</comment>
<dbReference type="SUPFAM" id="SSF52540">
    <property type="entry name" value="P-loop containing nucleoside triphosphate hydrolases"/>
    <property type="match status" value="1"/>
</dbReference>
<feature type="binding site" evidence="4">
    <location>
        <begin position="103"/>
        <end position="110"/>
    </location>
    <ligand>
        <name>ATP</name>
        <dbReference type="ChEBI" id="CHEBI:30616"/>
    </ligand>
</feature>
<evidence type="ECO:0000256" key="2">
    <source>
        <dbReference type="ARBA" id="ARBA00022801"/>
    </source>
</evidence>
<dbReference type="GO" id="GO:0005524">
    <property type="term" value="F:ATP binding"/>
    <property type="evidence" value="ECO:0007669"/>
    <property type="project" value="UniProtKB-UniRule"/>
</dbReference>
<evidence type="ECO:0000256" key="1">
    <source>
        <dbReference type="ARBA" id="ARBA00022741"/>
    </source>
</evidence>
<dbReference type="EMBL" id="DRWN01000072">
    <property type="protein sequence ID" value="HHK69239.1"/>
    <property type="molecule type" value="Genomic_DNA"/>
</dbReference>
<dbReference type="PANTHER" id="PTHR43146">
    <property type="entry name" value="CANCER-RELATED NUCLEOSIDE-TRIPHOSPHATASE"/>
    <property type="match status" value="1"/>
</dbReference>
<proteinExistence type="inferred from homology"/>
<comment type="caution">
    <text evidence="5">The sequence shown here is derived from an EMBL/GenBank/DDBJ whole genome shotgun (WGS) entry which is preliminary data.</text>
</comment>
<sequence>MTTSRTAALTGRPGVGKTTALVKVVEMLRKDGFAVGGFYTREIRRSGVRYGFEICDIGSGETAVLASVEIASGPKVGKYRVSLENMLEVGVGSLRAALERSGAVFVDEVGPMELFCQPFVEAVRELLKSGKPSLLTIHFSARHPVVEEVRRAAGEHLYVLDFGNRDRIPGLVYGVMKEWLRS</sequence>
<reference evidence="5" key="1">
    <citation type="journal article" date="2020" name="mSystems">
        <title>Genome- and Community-Level Interaction Insights into Carbon Utilization and Element Cycling Functions of Hydrothermarchaeota in Hydrothermal Sediment.</title>
        <authorList>
            <person name="Zhou Z."/>
            <person name="Liu Y."/>
            <person name="Xu W."/>
            <person name="Pan J."/>
            <person name="Luo Z.H."/>
            <person name="Li M."/>
        </authorList>
    </citation>
    <scope>NUCLEOTIDE SEQUENCE [LARGE SCALE GENOMIC DNA]</scope>
    <source>
        <strain evidence="5">SpSt-1056</strain>
    </source>
</reference>
<dbReference type="InterPro" id="IPR004948">
    <property type="entry name" value="Nuc-triphosphatase_THEP1"/>
</dbReference>
<keyword evidence="2 4" id="KW-0378">Hydrolase</keyword>
<keyword evidence="3 4" id="KW-0067">ATP-binding</keyword>
<gene>
    <name evidence="5" type="ORF">ENM11_08890</name>
</gene>
<dbReference type="AlphaFoldDB" id="A0A7C5LE04"/>